<proteinExistence type="predicted"/>
<reference evidence="1 2" key="1">
    <citation type="submission" date="2016-06" db="EMBL/GenBank/DDBJ databases">
        <title>Complete genome sequence of a saline-alkali tolerant type strain Dietzia timorensis ID05-A0528T.</title>
        <authorList>
            <person name="Wu X."/>
        </authorList>
    </citation>
    <scope>NUCLEOTIDE SEQUENCE [LARGE SCALE GENOMIC DNA]</scope>
    <source>
        <strain evidence="1 2">ID05-A0528</strain>
    </source>
</reference>
<evidence type="ECO:0008006" key="3">
    <source>
        <dbReference type="Google" id="ProtNLM"/>
    </source>
</evidence>
<dbReference type="Proteomes" id="UP000186104">
    <property type="component" value="Chromosome"/>
</dbReference>
<name>A0A173LJW0_9ACTN</name>
<dbReference type="InterPro" id="IPR017523">
    <property type="entry name" value="Rv3268"/>
</dbReference>
<dbReference type="NCBIfam" id="TIGR03089">
    <property type="entry name" value="TIGR03089 family protein"/>
    <property type="match status" value="1"/>
</dbReference>
<sequence length="238" mass="24602">MTFTDDLLAPRMAADPAAPLITHYDAAEDSRIELSVVTSLNWAAKIAGFLRDGIGALPGDEVAIDLSPHWLAAAIPLGIWWAGCSVRLAGSAAEQSTHDGGDADSEPVATICTIDRLGAHDDADELYVAGLDAFAMAPLDLPPGVSSLVSEARIFPDSFAPSPGAGAQRPLSWIDTSAVIQRPGRVLSVDPGTAEMVETVVGTFAAGGSLVLATGGPTDDAARTSWLDDIRAAEKVDD</sequence>
<dbReference type="AlphaFoldDB" id="A0A173LJW0"/>
<evidence type="ECO:0000313" key="2">
    <source>
        <dbReference type="Proteomes" id="UP000186104"/>
    </source>
</evidence>
<dbReference type="KEGG" id="dtm:BJL86_1015"/>
<protein>
    <recommendedName>
        <fullName evidence="3">TIGR03089 family protein</fullName>
    </recommendedName>
</protein>
<dbReference type="OrthoDB" id="3396763at2"/>
<gene>
    <name evidence="1" type="ORF">BJL86_1015</name>
</gene>
<organism evidence="1 2">
    <name type="scientific">Dietzia timorensis</name>
    <dbReference type="NCBI Taxonomy" id="499555"/>
    <lineage>
        <taxon>Bacteria</taxon>
        <taxon>Bacillati</taxon>
        <taxon>Actinomycetota</taxon>
        <taxon>Actinomycetes</taxon>
        <taxon>Mycobacteriales</taxon>
        <taxon>Dietziaceae</taxon>
        <taxon>Dietzia</taxon>
    </lineage>
</organism>
<accession>A0A173LJW0</accession>
<dbReference type="STRING" id="499555.BJL86_1015"/>
<keyword evidence="2" id="KW-1185">Reference proteome</keyword>
<evidence type="ECO:0000313" key="1">
    <source>
        <dbReference type="EMBL" id="ANI91808.1"/>
    </source>
</evidence>
<dbReference type="SUPFAM" id="SSF56801">
    <property type="entry name" value="Acetyl-CoA synthetase-like"/>
    <property type="match status" value="1"/>
</dbReference>
<dbReference type="EMBL" id="CP015961">
    <property type="protein sequence ID" value="ANI91808.1"/>
    <property type="molecule type" value="Genomic_DNA"/>
</dbReference>
<dbReference type="RefSeq" id="WP_067477871.1">
    <property type="nucleotide sequence ID" value="NZ_CP015961.1"/>
</dbReference>